<dbReference type="PANTHER" id="PTHR11118:SF1">
    <property type="entry name" value="RNA-SPLICING LIGASE RTCB HOMOLOG"/>
    <property type="match status" value="1"/>
</dbReference>
<keyword evidence="7" id="KW-0464">Manganese</keyword>
<evidence type="ECO:0000256" key="5">
    <source>
        <dbReference type="ARBA" id="ARBA00022741"/>
    </source>
</evidence>
<dbReference type="AlphaFoldDB" id="X0TC87"/>
<evidence type="ECO:0000313" key="9">
    <source>
        <dbReference type="EMBL" id="GAF91108.1"/>
    </source>
</evidence>
<dbReference type="GO" id="GO:0003972">
    <property type="term" value="F:RNA ligase (ATP) activity"/>
    <property type="evidence" value="ECO:0007669"/>
    <property type="project" value="TreeGrafter"/>
</dbReference>
<evidence type="ECO:0000256" key="2">
    <source>
        <dbReference type="ARBA" id="ARBA00012726"/>
    </source>
</evidence>
<dbReference type="InterPro" id="IPR001233">
    <property type="entry name" value="RtcB"/>
</dbReference>
<evidence type="ECO:0000256" key="8">
    <source>
        <dbReference type="ARBA" id="ARBA00047746"/>
    </source>
</evidence>
<evidence type="ECO:0000256" key="7">
    <source>
        <dbReference type="ARBA" id="ARBA00023211"/>
    </source>
</evidence>
<dbReference type="Gene3D" id="3.90.1860.10">
    <property type="entry name" value="tRNA-splicing ligase RtcB"/>
    <property type="match status" value="1"/>
</dbReference>
<keyword evidence="6" id="KW-0342">GTP-binding</keyword>
<comment type="caution">
    <text evidence="9">The sequence shown here is derived from an EMBL/GenBank/DDBJ whole genome shotgun (WGS) entry which is preliminary data.</text>
</comment>
<gene>
    <name evidence="9" type="ORF">S01H1_31531</name>
</gene>
<feature type="non-terminal residue" evidence="9">
    <location>
        <position position="274"/>
    </location>
</feature>
<dbReference type="PANTHER" id="PTHR11118">
    <property type="entry name" value="RNA-SPLICING LIGASE RTCB HOMOLOG"/>
    <property type="match status" value="1"/>
</dbReference>
<dbReference type="SUPFAM" id="SSF103365">
    <property type="entry name" value="Hypothetical protein PH1602"/>
    <property type="match status" value="1"/>
</dbReference>
<dbReference type="EMBL" id="BARS01019456">
    <property type="protein sequence ID" value="GAF91108.1"/>
    <property type="molecule type" value="Genomic_DNA"/>
</dbReference>
<keyword evidence="3" id="KW-0436">Ligase</keyword>
<dbReference type="GO" id="GO:0170057">
    <property type="term" value="F:RNA ligase (GTP) activity"/>
    <property type="evidence" value="ECO:0007669"/>
    <property type="project" value="UniProtKB-EC"/>
</dbReference>
<proteinExistence type="predicted"/>
<dbReference type="Pfam" id="PF01139">
    <property type="entry name" value="RtcB"/>
    <property type="match status" value="1"/>
</dbReference>
<dbReference type="GO" id="GO:0006396">
    <property type="term" value="P:RNA processing"/>
    <property type="evidence" value="ECO:0007669"/>
    <property type="project" value="InterPro"/>
</dbReference>
<evidence type="ECO:0000256" key="6">
    <source>
        <dbReference type="ARBA" id="ARBA00023134"/>
    </source>
</evidence>
<dbReference type="GO" id="GO:0046872">
    <property type="term" value="F:metal ion binding"/>
    <property type="evidence" value="ECO:0007669"/>
    <property type="project" value="UniProtKB-KW"/>
</dbReference>
<comment type="cofactor">
    <cofactor evidence="1">
        <name>Mn(2+)</name>
        <dbReference type="ChEBI" id="CHEBI:29035"/>
    </cofactor>
</comment>
<protein>
    <recommendedName>
        <fullName evidence="2">3'-phosphate/5'-hydroxy nucleic acid ligase</fullName>
        <ecNumber evidence="2">6.5.1.8</ecNumber>
    </recommendedName>
</protein>
<reference evidence="9" key="1">
    <citation type="journal article" date="2014" name="Front. Microbiol.">
        <title>High frequency of phylogenetically diverse reductive dehalogenase-homologous genes in deep subseafloor sedimentary metagenomes.</title>
        <authorList>
            <person name="Kawai M."/>
            <person name="Futagami T."/>
            <person name="Toyoda A."/>
            <person name="Takaki Y."/>
            <person name="Nishi S."/>
            <person name="Hori S."/>
            <person name="Arai W."/>
            <person name="Tsubouchi T."/>
            <person name="Morono Y."/>
            <person name="Uchiyama I."/>
            <person name="Ito T."/>
            <person name="Fujiyama A."/>
            <person name="Inagaki F."/>
            <person name="Takami H."/>
        </authorList>
    </citation>
    <scope>NUCLEOTIDE SEQUENCE</scope>
    <source>
        <strain evidence="9">Expedition CK06-06</strain>
    </source>
</reference>
<feature type="non-terminal residue" evidence="9">
    <location>
        <position position="1"/>
    </location>
</feature>
<name>X0TC87_9ZZZZ</name>
<evidence type="ECO:0000256" key="3">
    <source>
        <dbReference type="ARBA" id="ARBA00022598"/>
    </source>
</evidence>
<dbReference type="EC" id="6.5.1.8" evidence="2"/>
<keyword evidence="5" id="KW-0547">Nucleotide-binding</keyword>
<dbReference type="GO" id="GO:0005525">
    <property type="term" value="F:GTP binding"/>
    <property type="evidence" value="ECO:0007669"/>
    <property type="project" value="UniProtKB-KW"/>
</dbReference>
<sequence>HQIMQRGPKWLVDRGYGWDEDVELCEEGGCLDKADPDAVSDRACQRGHNQCGTLGSGNHFIEVQVVEEVFDAEAAEAFGLFEGQVVVMVHSGSRGLGYQVCDDSLKNLRDVPKRYGIDLPDRQLACAPVHSNEGQRYLGAMRAAANYAWANRHLLGHLARGTLGHVFGKSAEQLGMRVVYDVAHNIAKIEPHEVGGKRVTLCVHRKGATRAFPANHADVPARYRQIGQPVLIPGDMGTCSYVLVGREAAMRETFGSTCHGAGRQMSRSAAIRAS</sequence>
<organism evidence="9">
    <name type="scientific">marine sediment metagenome</name>
    <dbReference type="NCBI Taxonomy" id="412755"/>
    <lineage>
        <taxon>unclassified sequences</taxon>
        <taxon>metagenomes</taxon>
        <taxon>ecological metagenomes</taxon>
    </lineage>
</organism>
<keyword evidence="4" id="KW-0479">Metal-binding</keyword>
<accession>X0TC87</accession>
<evidence type="ECO:0000256" key="1">
    <source>
        <dbReference type="ARBA" id="ARBA00001936"/>
    </source>
</evidence>
<dbReference type="InterPro" id="IPR036025">
    <property type="entry name" value="RtcB-like_sf"/>
</dbReference>
<evidence type="ECO:0000256" key="4">
    <source>
        <dbReference type="ARBA" id="ARBA00022723"/>
    </source>
</evidence>
<comment type="catalytic activity">
    <reaction evidence="8">
        <text>a 3'-end 3'-phospho-ribonucleotide-RNA + a 5'-end dephospho-ribonucleoside-RNA + GTP = a ribonucleotidyl-ribonucleotide-RNA + GMP + diphosphate</text>
        <dbReference type="Rhea" id="RHEA:68076"/>
        <dbReference type="Rhea" id="RHEA-COMP:10463"/>
        <dbReference type="Rhea" id="RHEA-COMP:13936"/>
        <dbReference type="Rhea" id="RHEA-COMP:17355"/>
        <dbReference type="ChEBI" id="CHEBI:33019"/>
        <dbReference type="ChEBI" id="CHEBI:37565"/>
        <dbReference type="ChEBI" id="CHEBI:58115"/>
        <dbReference type="ChEBI" id="CHEBI:83062"/>
        <dbReference type="ChEBI" id="CHEBI:138284"/>
        <dbReference type="ChEBI" id="CHEBI:173118"/>
        <dbReference type="EC" id="6.5.1.8"/>
    </reaction>
</comment>